<gene>
    <name evidence="2" type="ORF">PYYM_1368600</name>
</gene>
<dbReference type="VEuPathDB" id="PlasmoDB:Py17XNL_000303790"/>
<evidence type="ECO:0000256" key="1">
    <source>
        <dbReference type="SAM" id="Phobius"/>
    </source>
</evidence>
<dbReference type="VEuPathDB" id="PlasmoDB:PY04988"/>
<dbReference type="AlphaFoldDB" id="A0A077Y9Z6"/>
<feature type="transmembrane region" description="Helical" evidence="1">
    <location>
        <begin position="270"/>
        <end position="291"/>
    </location>
</feature>
<dbReference type="Proteomes" id="UP000072904">
    <property type="component" value="Chromosome 13"/>
</dbReference>
<sequence length="317" mass="36915">MNKKVCESFMSVWEDFPDKLTNSNEYHEFDDSSFLNGYCFKDKCGRGYPLDKINAGCLFLFNKFFGSSGVLKDNAKNYINAVEYIIIWLSHMLNLKDNKGNILNNFYEIYIKKQDKYKNTIDGVDGCSNYNDLIYKKKELMEVTNEKLSKFYAPFKSLCNMYNGFNDNMTDCKKCLNYADEFVKKYNELNGDSSITNDSSCNKLLCTLSNDYNNFKKKHSDVKCSNLSFQAIEKPQNCVENYKQNPEQDVHRLEQISQDPSSSSSITNKLFTVLSIFGAIAFFLGISYKYSLFGFRKRFKKQQIREKIKNIKKKINN</sequence>
<reference evidence="2 3" key="1">
    <citation type="journal article" date="2014" name="BMC Biol.">
        <title>A comprehensive evaluation of rodent malaria parasite genomes and gene expression.</title>
        <authorList>
            <person name="Otto T.D."/>
            <person name="Bohme U."/>
            <person name="Jackson A.P."/>
            <person name="Hunt M."/>
            <person name="Franke-Fayard B."/>
            <person name="Hoeijmakers W.A."/>
            <person name="Religa A.A."/>
            <person name="Robertson L."/>
            <person name="Sanders M."/>
            <person name="Ogun S.A."/>
            <person name="Cunningham D."/>
            <person name="Erhart A."/>
            <person name="Billker O."/>
            <person name="Khan S.M."/>
            <person name="Stunnenberg H.G."/>
            <person name="Langhorne J."/>
            <person name="Holder A.A."/>
            <person name="Waters A.P."/>
            <person name="Newbold C.I."/>
            <person name="Pain A."/>
            <person name="Berriman M."/>
            <person name="Janse C.J."/>
        </authorList>
    </citation>
    <scope>NUCLEOTIDE SEQUENCE [LARGE SCALE GENOMIC DNA]</scope>
    <source>
        <strain evidence="2 3">YM</strain>
    </source>
</reference>
<keyword evidence="1" id="KW-0812">Transmembrane</keyword>
<dbReference type="VEuPathDB" id="PlasmoDB:PY17X_0322301"/>
<protein>
    <submittedName>
        <fullName evidence="2">YIR protein</fullName>
    </submittedName>
</protein>
<dbReference type="Pfam" id="PF06022">
    <property type="entry name" value="Cir_Bir_Yir"/>
    <property type="match status" value="1"/>
</dbReference>
<dbReference type="NCBIfam" id="TIGR01590">
    <property type="entry name" value="yir-bir-cir_Pla"/>
    <property type="match status" value="1"/>
</dbReference>
<evidence type="ECO:0000313" key="3">
    <source>
        <dbReference type="Proteomes" id="UP000072904"/>
    </source>
</evidence>
<dbReference type="VEuPathDB" id="PlasmoDB:PYYM_1368600"/>
<name>A0A077Y9Z6_PLAYE</name>
<organism evidence="2 3">
    <name type="scientific">Plasmodium yoelii</name>
    <dbReference type="NCBI Taxonomy" id="5861"/>
    <lineage>
        <taxon>Eukaryota</taxon>
        <taxon>Sar</taxon>
        <taxon>Alveolata</taxon>
        <taxon>Apicomplexa</taxon>
        <taxon>Aconoidasida</taxon>
        <taxon>Haemosporida</taxon>
        <taxon>Plasmodiidae</taxon>
        <taxon>Plasmodium</taxon>
        <taxon>Plasmodium (Vinckeia)</taxon>
    </lineage>
</organism>
<accession>A0A077Y9Z6</accession>
<dbReference type="EMBL" id="LK934641">
    <property type="protein sequence ID" value="CDU20333.1"/>
    <property type="molecule type" value="Genomic_DNA"/>
</dbReference>
<keyword evidence="1" id="KW-0472">Membrane</keyword>
<proteinExistence type="predicted"/>
<dbReference type="InterPro" id="IPR006477">
    <property type="entry name" value="Yir_bir_cir"/>
</dbReference>
<evidence type="ECO:0000313" key="2">
    <source>
        <dbReference type="EMBL" id="CDU20333.1"/>
    </source>
</evidence>
<keyword evidence="1" id="KW-1133">Transmembrane helix</keyword>